<sequence length="346" mass="38567">MLQATEAGLVSMSVEAILYGFSIFMYIITFWILRRNDHERYPKRGYMIVTILLLLCTTVGMITNIVRICQGFLNTNDLSGAVAYFNDPSKPTSVIRSCVFDAQSLLLDGVVIYRAWVVWGKDIRVVSLPLLAWCGLLASCIGINVALLTPSTKKLEGIFSPDIGQWITCMWSMTLITNVSATVLLAYKIWRTNRLATLWRANDQLSPALRVVIESGVIYSLSLVVALVTFAIHSPGHSIVLDLISAIISIVYNMIIIRVGLASDPLLRRRTNVKYEAHSAPSSDRSQRNGDESFHLGWPHSSPGNHKMKPLAIEIERFQETDSSTMKVEELGERTSRTAEHPVALI</sequence>
<evidence type="ECO:0000313" key="1">
    <source>
        <dbReference type="EMBL" id="KAI0086915.1"/>
    </source>
</evidence>
<comment type="caution">
    <text evidence="1">The sequence shown here is derived from an EMBL/GenBank/DDBJ whole genome shotgun (WGS) entry which is preliminary data.</text>
</comment>
<protein>
    <submittedName>
        <fullName evidence="1">Uncharacterized protein</fullName>
    </submittedName>
</protein>
<evidence type="ECO:0000313" key="2">
    <source>
        <dbReference type="Proteomes" id="UP001055072"/>
    </source>
</evidence>
<gene>
    <name evidence="1" type="ORF">BDY19DRAFT_1058451</name>
</gene>
<dbReference type="EMBL" id="MU274920">
    <property type="protein sequence ID" value="KAI0086915.1"/>
    <property type="molecule type" value="Genomic_DNA"/>
</dbReference>
<reference evidence="1" key="1">
    <citation type="journal article" date="2021" name="Environ. Microbiol.">
        <title>Gene family expansions and transcriptome signatures uncover fungal adaptations to wood decay.</title>
        <authorList>
            <person name="Hage H."/>
            <person name="Miyauchi S."/>
            <person name="Viragh M."/>
            <person name="Drula E."/>
            <person name="Min B."/>
            <person name="Chaduli D."/>
            <person name="Navarro D."/>
            <person name="Favel A."/>
            <person name="Norest M."/>
            <person name="Lesage-Meessen L."/>
            <person name="Balint B."/>
            <person name="Merenyi Z."/>
            <person name="de Eugenio L."/>
            <person name="Morin E."/>
            <person name="Martinez A.T."/>
            <person name="Baldrian P."/>
            <person name="Stursova M."/>
            <person name="Martinez M.J."/>
            <person name="Novotny C."/>
            <person name="Magnuson J.K."/>
            <person name="Spatafora J.W."/>
            <person name="Maurice S."/>
            <person name="Pangilinan J."/>
            <person name="Andreopoulos W."/>
            <person name="LaButti K."/>
            <person name="Hundley H."/>
            <person name="Na H."/>
            <person name="Kuo A."/>
            <person name="Barry K."/>
            <person name="Lipzen A."/>
            <person name="Henrissat B."/>
            <person name="Riley R."/>
            <person name="Ahrendt S."/>
            <person name="Nagy L.G."/>
            <person name="Grigoriev I.V."/>
            <person name="Martin F."/>
            <person name="Rosso M.N."/>
        </authorList>
    </citation>
    <scope>NUCLEOTIDE SEQUENCE</scope>
    <source>
        <strain evidence="1">CBS 384.51</strain>
    </source>
</reference>
<organism evidence="1 2">
    <name type="scientific">Irpex rosettiformis</name>
    <dbReference type="NCBI Taxonomy" id="378272"/>
    <lineage>
        <taxon>Eukaryota</taxon>
        <taxon>Fungi</taxon>
        <taxon>Dikarya</taxon>
        <taxon>Basidiomycota</taxon>
        <taxon>Agaricomycotina</taxon>
        <taxon>Agaricomycetes</taxon>
        <taxon>Polyporales</taxon>
        <taxon>Irpicaceae</taxon>
        <taxon>Irpex</taxon>
    </lineage>
</organism>
<keyword evidence="2" id="KW-1185">Reference proteome</keyword>
<name>A0ACB8TY50_9APHY</name>
<proteinExistence type="predicted"/>
<dbReference type="Proteomes" id="UP001055072">
    <property type="component" value="Unassembled WGS sequence"/>
</dbReference>
<accession>A0ACB8TY50</accession>